<accession>A0A521AYF8</accession>
<gene>
    <name evidence="2" type="ORF">SAMN06265350_101519</name>
</gene>
<reference evidence="2 3" key="1">
    <citation type="submission" date="2017-05" db="EMBL/GenBank/DDBJ databases">
        <authorList>
            <person name="Varghese N."/>
            <person name="Submissions S."/>
        </authorList>
    </citation>
    <scope>NUCLEOTIDE SEQUENCE [LARGE SCALE GENOMIC DNA]</scope>
    <source>
        <strain evidence="2 3">DSM 21342</strain>
    </source>
</reference>
<dbReference type="PANTHER" id="PTHR37314">
    <property type="entry name" value="SLR0142 PROTEIN"/>
    <property type="match status" value="1"/>
</dbReference>
<dbReference type="EMBL" id="FXSZ01000001">
    <property type="protein sequence ID" value="SMO39868.1"/>
    <property type="molecule type" value="Genomic_DNA"/>
</dbReference>
<dbReference type="AlphaFoldDB" id="A0A521AYF8"/>
<name>A0A521AYF8_9SPHI</name>
<feature type="transmembrane region" description="Helical" evidence="1">
    <location>
        <begin position="211"/>
        <end position="227"/>
    </location>
</feature>
<dbReference type="PANTHER" id="PTHR37314:SF4">
    <property type="entry name" value="UPF0700 TRANSMEMBRANE PROTEIN YOAK"/>
    <property type="match status" value="1"/>
</dbReference>
<organism evidence="2 3">
    <name type="scientific">Solitalea koreensis</name>
    <dbReference type="NCBI Taxonomy" id="543615"/>
    <lineage>
        <taxon>Bacteria</taxon>
        <taxon>Pseudomonadati</taxon>
        <taxon>Bacteroidota</taxon>
        <taxon>Sphingobacteriia</taxon>
        <taxon>Sphingobacteriales</taxon>
        <taxon>Sphingobacteriaceae</taxon>
        <taxon>Solitalea</taxon>
    </lineage>
</organism>
<dbReference type="OrthoDB" id="270162at2"/>
<evidence type="ECO:0000313" key="2">
    <source>
        <dbReference type="EMBL" id="SMO39868.1"/>
    </source>
</evidence>
<keyword evidence="1" id="KW-1133">Transmembrane helix</keyword>
<feature type="transmembrane region" description="Helical" evidence="1">
    <location>
        <begin position="94"/>
        <end position="112"/>
    </location>
</feature>
<evidence type="ECO:0000313" key="3">
    <source>
        <dbReference type="Proteomes" id="UP000315971"/>
    </source>
</evidence>
<sequence length="245" mass="27270">MFRHSGQRRTHKHNIRLAALLCLTAGFVNVAGFLAFAVLTTNVTGHVALFAEKIANGDFASARIVGLWMLLFFLGAFLSSLYRFQLARNPRFSHTVPIIVEITILCFVGSYGNTYDNSLIKTEFFAGSLLFAMGMQNAMVSMVSGSVVRTTHLTGIFTDLGIELSALIKSSDENKAALKQKIILRIIIITFFFIGGILGGILFKIISYKTFYIPSAILVFAMFYDIFRVKTIKYIRKLSHKVASE</sequence>
<feature type="transmembrane region" description="Helical" evidence="1">
    <location>
        <begin position="124"/>
        <end position="143"/>
    </location>
</feature>
<proteinExistence type="predicted"/>
<protein>
    <submittedName>
        <fullName evidence="2">Uncharacterized membrane protein YoaK, UPF0700 family</fullName>
    </submittedName>
</protein>
<keyword evidence="1" id="KW-0472">Membrane</keyword>
<feature type="transmembrane region" description="Helical" evidence="1">
    <location>
        <begin position="61"/>
        <end position="82"/>
    </location>
</feature>
<dbReference type="InterPro" id="IPR010699">
    <property type="entry name" value="DUF1275"/>
</dbReference>
<keyword evidence="3" id="KW-1185">Reference proteome</keyword>
<evidence type="ECO:0000256" key="1">
    <source>
        <dbReference type="SAM" id="Phobius"/>
    </source>
</evidence>
<feature type="transmembrane region" description="Helical" evidence="1">
    <location>
        <begin position="182"/>
        <end position="205"/>
    </location>
</feature>
<dbReference type="Proteomes" id="UP000315971">
    <property type="component" value="Unassembled WGS sequence"/>
</dbReference>
<dbReference type="Pfam" id="PF06912">
    <property type="entry name" value="DUF1275"/>
    <property type="match status" value="1"/>
</dbReference>
<dbReference type="RefSeq" id="WP_142601185.1">
    <property type="nucleotide sequence ID" value="NZ_FXSZ01000001.1"/>
</dbReference>
<keyword evidence="1" id="KW-0812">Transmembrane</keyword>